<comment type="caution">
    <text evidence="2">The sequence shown here is derived from an EMBL/GenBank/DDBJ whole genome shotgun (WGS) entry which is preliminary data.</text>
</comment>
<organism evidence="2">
    <name type="scientific">marine sediment metagenome</name>
    <dbReference type="NCBI Taxonomy" id="412755"/>
    <lineage>
        <taxon>unclassified sequences</taxon>
        <taxon>metagenomes</taxon>
        <taxon>ecological metagenomes</taxon>
    </lineage>
</organism>
<name>A0A0F9DRI6_9ZZZZ</name>
<sequence length="92" mass="10468">MEISIKIKMHKNQQFSLIIEKHPEIAGLLTNLINVLRVGCNGVTIKDLDKHIQITSFEGGATLSILQTFVEETYIKITGYKDTKDPDFKKYT</sequence>
<dbReference type="EMBL" id="LAZR01052714">
    <property type="protein sequence ID" value="KKK82350.1"/>
    <property type="molecule type" value="Genomic_DNA"/>
</dbReference>
<dbReference type="EMBL" id="LAZR01030520">
    <property type="protein sequence ID" value="KKL56366.1"/>
    <property type="molecule type" value="Genomic_DNA"/>
</dbReference>
<evidence type="ECO:0000313" key="2">
    <source>
        <dbReference type="EMBL" id="KKL56366.1"/>
    </source>
</evidence>
<proteinExistence type="predicted"/>
<dbReference type="AlphaFoldDB" id="A0A0F9DRI6"/>
<reference evidence="2" key="1">
    <citation type="journal article" date="2015" name="Nature">
        <title>Complex archaea that bridge the gap between prokaryotes and eukaryotes.</title>
        <authorList>
            <person name="Spang A."/>
            <person name="Saw J.H."/>
            <person name="Jorgensen S.L."/>
            <person name="Zaremba-Niedzwiedzka K."/>
            <person name="Martijn J."/>
            <person name="Lind A.E."/>
            <person name="van Eijk R."/>
            <person name="Schleper C."/>
            <person name="Guy L."/>
            <person name="Ettema T.J."/>
        </authorList>
    </citation>
    <scope>NUCLEOTIDE SEQUENCE</scope>
</reference>
<protein>
    <submittedName>
        <fullName evidence="2">Uncharacterized protein</fullName>
    </submittedName>
</protein>
<gene>
    <name evidence="2" type="ORF">LCGC14_2246130</name>
    <name evidence="1" type="ORF">LCGC14_2804270</name>
</gene>
<evidence type="ECO:0000313" key="1">
    <source>
        <dbReference type="EMBL" id="KKK82350.1"/>
    </source>
</evidence>
<accession>A0A0F9DRI6</accession>